<evidence type="ECO:0000256" key="2">
    <source>
        <dbReference type="ARBA" id="ARBA00011475"/>
    </source>
</evidence>
<evidence type="ECO:0000256" key="9">
    <source>
        <dbReference type="ARBA" id="ARBA00049439"/>
    </source>
</evidence>
<feature type="binding site" evidence="10">
    <location>
        <position position="405"/>
    </location>
    <ligand>
        <name>substrate</name>
    </ligand>
</feature>
<evidence type="ECO:0000256" key="5">
    <source>
        <dbReference type="ARBA" id="ARBA00022679"/>
    </source>
</evidence>
<dbReference type="SUPFAM" id="SSF56266">
    <property type="entry name" value="DmpA/ArgJ-like"/>
    <property type="match status" value="1"/>
</dbReference>
<comment type="pathway">
    <text evidence="10">Amino-acid biosynthesis; L-arginine biosynthesis; N(2)-acetyl-L-ornithine from L-glutamate: step 1/4.</text>
</comment>
<dbReference type="InterPro" id="IPR002813">
    <property type="entry name" value="Arg_biosynth_ArgJ"/>
</dbReference>
<comment type="pathway">
    <text evidence="10">Amino-acid biosynthesis; L-arginine biosynthesis; L-ornithine and N-acetyl-L-glutamate from L-glutamate and N(2)-acetyl-L-ornithine (cyclic): step 1/1.</text>
</comment>
<dbReference type="GO" id="GO:0006592">
    <property type="term" value="P:ornithine biosynthetic process"/>
    <property type="evidence" value="ECO:0007669"/>
    <property type="project" value="TreeGrafter"/>
</dbReference>
<keyword evidence="12" id="KW-1185">Reference proteome</keyword>
<organism evidence="11 12">
    <name type="scientific">Papillibacter cinnamivorans DSM 12816</name>
    <dbReference type="NCBI Taxonomy" id="1122930"/>
    <lineage>
        <taxon>Bacteria</taxon>
        <taxon>Bacillati</taxon>
        <taxon>Bacillota</taxon>
        <taxon>Clostridia</taxon>
        <taxon>Eubacteriales</taxon>
        <taxon>Oscillospiraceae</taxon>
        <taxon>Papillibacter</taxon>
    </lineage>
</organism>
<dbReference type="HAMAP" id="MF_01106">
    <property type="entry name" value="ArgJ"/>
    <property type="match status" value="1"/>
</dbReference>
<sequence length="405" mass="42059">MQEITGGVAAPIGFTAAGIHCGVKNKNPEKKDVALIYSEVPCAAAAVYTKNRVKAAPIWVTMENLSDGKAQAVICNSGNANACAPGGTENAKTMCKAAARTLNIPESDVVVASTGVIGQPLNIGVIEAGIPALVSALSKDGSDAAARAIMTTDLMKKEIAVRFNLDGKTVTMGGIAKGSGMIHPNMGTMLCFITTDAAVEPVYLRKLLLAAAERTFNRVSVDGDTSTNDMCAVLTNGLAGNTVIAAEGKDSEAFLDALVHVCRYLARCMAEDGEGATHLVTAKVGGASDNETAAALSMAVVSSSLVKAAMFGADANWGRVLCAMGYSGADFRPEATDVYFRSKSGEILVCSAGTGISFDEAEAKRILSEKEIIIDIRLSEGGGTGEAWGCDLTYDYVRINGDYRT</sequence>
<feature type="binding site" evidence="10">
    <location>
        <position position="151"/>
    </location>
    <ligand>
        <name>substrate</name>
    </ligand>
</feature>
<comment type="catalytic activity">
    <reaction evidence="10">
        <text>L-glutamate + acetyl-CoA = N-acetyl-L-glutamate + CoA + H(+)</text>
        <dbReference type="Rhea" id="RHEA:24292"/>
        <dbReference type="ChEBI" id="CHEBI:15378"/>
        <dbReference type="ChEBI" id="CHEBI:29985"/>
        <dbReference type="ChEBI" id="CHEBI:44337"/>
        <dbReference type="ChEBI" id="CHEBI:57287"/>
        <dbReference type="ChEBI" id="CHEBI:57288"/>
        <dbReference type="EC" id="2.3.1.1"/>
    </reaction>
</comment>
<keyword evidence="3 10" id="KW-0055">Arginine biosynthesis</keyword>
<feature type="binding site" evidence="10">
    <location>
        <position position="188"/>
    </location>
    <ligand>
        <name>substrate</name>
    </ligand>
</feature>
<keyword evidence="7 10" id="KW-0511">Multifunctional enzyme</keyword>
<dbReference type="STRING" id="1122930.SAMN02745168_2006"/>
<evidence type="ECO:0000313" key="12">
    <source>
        <dbReference type="Proteomes" id="UP000192790"/>
    </source>
</evidence>
<comment type="catalytic activity">
    <reaction evidence="9 10">
        <text>N(2)-acetyl-L-ornithine + L-glutamate = N-acetyl-L-glutamate + L-ornithine</text>
        <dbReference type="Rhea" id="RHEA:15349"/>
        <dbReference type="ChEBI" id="CHEBI:29985"/>
        <dbReference type="ChEBI" id="CHEBI:44337"/>
        <dbReference type="ChEBI" id="CHEBI:46911"/>
        <dbReference type="ChEBI" id="CHEBI:57805"/>
        <dbReference type="EC" id="2.3.1.35"/>
    </reaction>
</comment>
<comment type="function">
    <text evidence="10">Catalyzes two activities which are involved in the cyclic version of arginine biosynthesis: the synthesis of N-acetylglutamate from glutamate and acetyl-CoA as the acetyl donor, and of ornithine by transacetylation between N(2)-acetylornithine and glutamate.</text>
</comment>
<feature type="binding site" evidence="10">
    <location>
        <position position="274"/>
    </location>
    <ligand>
        <name>substrate</name>
    </ligand>
</feature>
<accession>A0A1W2AX96</accession>
<dbReference type="RefSeq" id="WP_084234676.1">
    <property type="nucleotide sequence ID" value="NZ_FWXW01000004.1"/>
</dbReference>
<evidence type="ECO:0000256" key="4">
    <source>
        <dbReference type="ARBA" id="ARBA00022605"/>
    </source>
</evidence>
<gene>
    <name evidence="10" type="primary">argJ</name>
    <name evidence="11" type="ORF">SAMN02745168_2006</name>
</gene>
<dbReference type="GO" id="GO:0006526">
    <property type="term" value="P:L-arginine biosynthetic process"/>
    <property type="evidence" value="ECO:0007669"/>
    <property type="project" value="UniProtKB-UniRule"/>
</dbReference>
<keyword evidence="8 10" id="KW-0012">Acyltransferase</keyword>
<feature type="chain" id="PRO_5023568986" description="Arginine biosynthesis bifunctional protein ArgJ beta chain" evidence="10">
    <location>
        <begin position="188"/>
        <end position="405"/>
    </location>
</feature>
<comment type="subcellular location">
    <subcellularLocation>
        <location evidence="10">Cytoplasm</location>
    </subcellularLocation>
</comment>
<dbReference type="UniPathway" id="UPA00068">
    <property type="reaction ID" value="UER00106"/>
</dbReference>
<dbReference type="PANTHER" id="PTHR23100">
    <property type="entry name" value="ARGININE BIOSYNTHESIS BIFUNCTIONAL PROTEIN ARGJ"/>
    <property type="match status" value="1"/>
</dbReference>
<feature type="binding site" evidence="10">
    <location>
        <position position="400"/>
    </location>
    <ligand>
        <name>substrate</name>
    </ligand>
</feature>
<proteinExistence type="inferred from homology"/>
<evidence type="ECO:0000256" key="6">
    <source>
        <dbReference type="ARBA" id="ARBA00022813"/>
    </source>
</evidence>
<dbReference type="Gene3D" id="3.10.20.340">
    <property type="entry name" value="ArgJ beta chain, C-terminal domain"/>
    <property type="match status" value="1"/>
</dbReference>
<dbReference type="EMBL" id="FWXW01000004">
    <property type="protein sequence ID" value="SMC65082.1"/>
    <property type="molecule type" value="Genomic_DNA"/>
</dbReference>
<dbReference type="InterPro" id="IPR042195">
    <property type="entry name" value="ArgJ_beta_C"/>
</dbReference>
<comment type="similarity">
    <text evidence="1 10">Belongs to the ArgJ family.</text>
</comment>
<dbReference type="AlphaFoldDB" id="A0A1W2AX96"/>
<dbReference type="Gene3D" id="3.60.70.12">
    <property type="entry name" value="L-amino peptidase D-ALA esterase/amidase"/>
    <property type="match status" value="1"/>
</dbReference>
<evidence type="ECO:0000256" key="7">
    <source>
        <dbReference type="ARBA" id="ARBA00023268"/>
    </source>
</evidence>
<dbReference type="NCBIfam" id="TIGR00120">
    <property type="entry name" value="ArgJ"/>
    <property type="match status" value="1"/>
</dbReference>
<evidence type="ECO:0000256" key="10">
    <source>
        <dbReference type="HAMAP-Rule" id="MF_01106"/>
    </source>
</evidence>
<dbReference type="PANTHER" id="PTHR23100:SF0">
    <property type="entry name" value="ARGININE BIOSYNTHESIS BIFUNCTIONAL PROTEIN ARGJ, MITOCHONDRIAL"/>
    <property type="match status" value="1"/>
</dbReference>
<dbReference type="EC" id="2.3.1.35" evidence="10"/>
<name>A0A1W2AX96_9FIRM</name>
<evidence type="ECO:0000256" key="8">
    <source>
        <dbReference type="ARBA" id="ARBA00023315"/>
    </source>
</evidence>
<dbReference type="OrthoDB" id="9804242at2"/>
<evidence type="ECO:0000313" key="11">
    <source>
        <dbReference type="EMBL" id="SMC65082.1"/>
    </source>
</evidence>
<keyword evidence="5 10" id="KW-0808">Transferase</keyword>
<feature type="site" description="Involved in the stabilization of negative charge on the oxyanion by the formation of the oxyanion hole" evidence="10">
    <location>
        <position position="114"/>
    </location>
</feature>
<evidence type="ECO:0000256" key="3">
    <source>
        <dbReference type="ARBA" id="ARBA00022571"/>
    </source>
</evidence>
<reference evidence="11 12" key="1">
    <citation type="submission" date="2017-04" db="EMBL/GenBank/DDBJ databases">
        <authorList>
            <person name="Afonso C.L."/>
            <person name="Miller P.J."/>
            <person name="Scott M.A."/>
            <person name="Spackman E."/>
            <person name="Goraichik I."/>
            <person name="Dimitrov K.M."/>
            <person name="Suarez D.L."/>
            <person name="Swayne D.E."/>
        </authorList>
    </citation>
    <scope>NUCLEOTIDE SEQUENCE [LARGE SCALE GENOMIC DNA]</scope>
    <source>
        <strain evidence="11 12">DSM 12816</strain>
    </source>
</reference>
<dbReference type="GO" id="GO:0004042">
    <property type="term" value="F:L-glutamate N-acetyltransferase activity"/>
    <property type="evidence" value="ECO:0007669"/>
    <property type="project" value="UniProtKB-UniRule"/>
</dbReference>
<keyword evidence="10" id="KW-0963">Cytoplasm</keyword>
<dbReference type="GO" id="GO:0005737">
    <property type="term" value="C:cytoplasm"/>
    <property type="evidence" value="ECO:0007669"/>
    <property type="project" value="UniProtKB-SubCell"/>
</dbReference>
<evidence type="ECO:0000256" key="1">
    <source>
        <dbReference type="ARBA" id="ARBA00006774"/>
    </source>
</evidence>
<feature type="active site" description="Nucleophile" evidence="10">
    <location>
        <position position="188"/>
    </location>
</feature>
<feature type="chain" id="PRO_5023568985" description="Arginine biosynthesis bifunctional protein ArgJ alpha chain" evidence="10">
    <location>
        <begin position="1"/>
        <end position="187"/>
    </location>
</feature>
<feature type="binding site" evidence="10">
    <location>
        <position position="177"/>
    </location>
    <ligand>
        <name>substrate</name>
    </ligand>
</feature>
<dbReference type="NCBIfam" id="NF003802">
    <property type="entry name" value="PRK05388.1"/>
    <property type="match status" value="1"/>
</dbReference>
<protein>
    <recommendedName>
        <fullName evidence="10">Arginine biosynthesis bifunctional protein ArgJ</fullName>
    </recommendedName>
    <domain>
        <recommendedName>
            <fullName evidence="10">Glutamate N-acetyltransferase</fullName>
            <ecNumber evidence="10">2.3.1.35</ecNumber>
        </recommendedName>
        <alternativeName>
            <fullName evidence="10">Ornithine acetyltransferase</fullName>
            <shortName evidence="10">OATase</shortName>
        </alternativeName>
        <alternativeName>
            <fullName evidence="10">Ornithine transacetylase</fullName>
        </alternativeName>
    </domain>
    <domain>
        <recommendedName>
            <fullName evidence="10">Amino-acid acetyltransferase</fullName>
            <ecNumber evidence="10">2.3.1.1</ecNumber>
        </recommendedName>
        <alternativeName>
            <fullName evidence="10">N-acetylglutamate synthase</fullName>
            <shortName evidence="10">AGSase</shortName>
        </alternativeName>
    </domain>
    <component>
        <recommendedName>
            <fullName evidence="10">Arginine biosynthesis bifunctional protein ArgJ alpha chain</fullName>
        </recommendedName>
    </component>
    <component>
        <recommendedName>
            <fullName evidence="10">Arginine biosynthesis bifunctional protein ArgJ beta chain</fullName>
        </recommendedName>
    </component>
</protein>
<dbReference type="Pfam" id="PF01960">
    <property type="entry name" value="ArgJ"/>
    <property type="match status" value="1"/>
</dbReference>
<dbReference type="CDD" id="cd02152">
    <property type="entry name" value="OAT"/>
    <property type="match status" value="1"/>
</dbReference>
<feature type="site" description="Cleavage; by autolysis" evidence="10">
    <location>
        <begin position="187"/>
        <end position="188"/>
    </location>
</feature>
<dbReference type="FunFam" id="3.60.70.12:FF:000001">
    <property type="entry name" value="Arginine biosynthesis bifunctional protein ArgJ, chloroplastic"/>
    <property type="match status" value="1"/>
</dbReference>
<dbReference type="FunFam" id="3.10.20.340:FF:000001">
    <property type="entry name" value="Arginine biosynthesis bifunctional protein ArgJ, chloroplastic"/>
    <property type="match status" value="1"/>
</dbReference>
<dbReference type="GO" id="GO:0004358">
    <property type="term" value="F:L-glutamate N-acetyltransferase activity, acting on acetyl-L-ornithine as donor"/>
    <property type="evidence" value="ECO:0007669"/>
    <property type="project" value="UniProtKB-UniRule"/>
</dbReference>
<dbReference type="InterPro" id="IPR016117">
    <property type="entry name" value="ArgJ-like_dom_sf"/>
</dbReference>
<feature type="site" description="Involved in the stabilization of negative charge on the oxyanion by the formation of the oxyanion hole" evidence="10">
    <location>
        <position position="115"/>
    </location>
</feature>
<keyword evidence="6 10" id="KW-0068">Autocatalytic cleavage</keyword>
<comment type="subunit">
    <text evidence="2 10">Heterotetramer of two alpha and two beta chains.</text>
</comment>
<dbReference type="EC" id="2.3.1.1" evidence="10"/>
<dbReference type="Proteomes" id="UP000192790">
    <property type="component" value="Unassembled WGS sequence"/>
</dbReference>
<keyword evidence="4 10" id="KW-0028">Amino-acid biosynthesis</keyword>